<keyword evidence="1" id="KW-0732">Signal</keyword>
<name>A0A380DQD4_STAAU</name>
<gene>
    <name evidence="2" type="primary">atl_3</name>
    <name evidence="2" type="ORF">NCTC6133_01260</name>
</gene>
<organism evidence="2 3">
    <name type="scientific">Staphylococcus aureus</name>
    <dbReference type="NCBI Taxonomy" id="1280"/>
    <lineage>
        <taxon>Bacteria</taxon>
        <taxon>Bacillati</taxon>
        <taxon>Bacillota</taxon>
        <taxon>Bacilli</taxon>
        <taxon>Bacillales</taxon>
        <taxon>Staphylococcaceae</taxon>
        <taxon>Staphylococcus</taxon>
    </lineage>
</organism>
<evidence type="ECO:0000313" key="3">
    <source>
        <dbReference type="Proteomes" id="UP000255091"/>
    </source>
</evidence>
<protein>
    <submittedName>
        <fullName evidence="2">Bifunctional autolysin</fullName>
    </submittedName>
</protein>
<evidence type="ECO:0000313" key="2">
    <source>
        <dbReference type="EMBL" id="SUK39751.1"/>
    </source>
</evidence>
<feature type="chain" id="PRO_5016937434" evidence="1">
    <location>
        <begin position="30"/>
        <end position="44"/>
    </location>
</feature>
<proteinExistence type="predicted"/>
<feature type="signal peptide" evidence="1">
    <location>
        <begin position="1"/>
        <end position="29"/>
    </location>
</feature>
<dbReference type="AlphaFoldDB" id="A0A380DQD4"/>
<reference evidence="2 3" key="1">
    <citation type="submission" date="2018-06" db="EMBL/GenBank/DDBJ databases">
        <authorList>
            <consortium name="Pathogen Informatics"/>
            <person name="Doyle S."/>
        </authorList>
    </citation>
    <scope>NUCLEOTIDE SEQUENCE [LARGE SCALE GENOMIC DNA]</scope>
    <source>
        <strain evidence="2 3">NCTC6133</strain>
    </source>
</reference>
<dbReference type="EMBL" id="UHAP01000001">
    <property type="protein sequence ID" value="SUK39751.1"/>
    <property type="molecule type" value="Genomic_DNA"/>
</dbReference>
<sequence>MAKKFNYKLPSMVALTLVGSAVTAHQVQAAETTQDQTTNKKRFR</sequence>
<dbReference type="Proteomes" id="UP000255091">
    <property type="component" value="Unassembled WGS sequence"/>
</dbReference>
<evidence type="ECO:0000256" key="1">
    <source>
        <dbReference type="SAM" id="SignalP"/>
    </source>
</evidence>
<accession>A0A380DQD4</accession>